<accession>A0A6P3Y5Y2</accession>
<keyword evidence="3" id="KW-0551">Lipid droplet</keyword>
<feature type="region of interest" description="Disordered" evidence="4">
    <location>
        <begin position="146"/>
        <end position="165"/>
    </location>
</feature>
<dbReference type="OrthoDB" id="376826at2759"/>
<feature type="compositionally biased region" description="Basic and acidic residues" evidence="4">
    <location>
        <begin position="156"/>
        <end position="165"/>
    </location>
</feature>
<name>A0A6P3Y5Y2_DINQU</name>
<evidence type="ECO:0000313" key="6">
    <source>
        <dbReference type="RefSeq" id="XP_014485499.1"/>
    </source>
</evidence>
<dbReference type="PANTHER" id="PTHR14024">
    <property type="entry name" value="PERILIPIN"/>
    <property type="match status" value="1"/>
</dbReference>
<protein>
    <submittedName>
        <fullName evidence="6">Perilipin-1-like</fullName>
    </submittedName>
</protein>
<evidence type="ECO:0000256" key="1">
    <source>
        <dbReference type="ARBA" id="ARBA00004502"/>
    </source>
</evidence>
<organism evidence="5 6">
    <name type="scientific">Dinoponera quadriceps</name>
    <name type="common">South American ant</name>
    <dbReference type="NCBI Taxonomy" id="609295"/>
    <lineage>
        <taxon>Eukaryota</taxon>
        <taxon>Metazoa</taxon>
        <taxon>Ecdysozoa</taxon>
        <taxon>Arthropoda</taxon>
        <taxon>Hexapoda</taxon>
        <taxon>Insecta</taxon>
        <taxon>Pterygota</taxon>
        <taxon>Neoptera</taxon>
        <taxon>Endopterygota</taxon>
        <taxon>Hymenoptera</taxon>
        <taxon>Apocrita</taxon>
        <taxon>Aculeata</taxon>
        <taxon>Formicoidea</taxon>
        <taxon>Formicidae</taxon>
        <taxon>Ponerinae</taxon>
        <taxon>Ponerini</taxon>
        <taxon>Dinoponera</taxon>
    </lineage>
</organism>
<dbReference type="AlphaFoldDB" id="A0A6P3Y5Y2"/>
<dbReference type="KEGG" id="dqu:106750010"/>
<proteinExistence type="inferred from homology"/>
<evidence type="ECO:0000256" key="3">
    <source>
        <dbReference type="ARBA" id="ARBA00022677"/>
    </source>
</evidence>
<sequence>MRGTREPTVPVRDAVADAHGDMVCTRRLLDLPLFAALTAALRNAYAITKGSHEAVATIFGHAEDGVRASLQFTSPVTNRVADALETPLKAVDDAVCVGLDYVEEKVPSVKLPPGQIYVNMRDCVRNIFTSALETLRLLFGGPKNQIESSPVASGNAEEKSRRMSS</sequence>
<dbReference type="GeneID" id="106750010"/>
<dbReference type="RefSeq" id="XP_014485499.1">
    <property type="nucleotide sequence ID" value="XM_014630013.1"/>
</dbReference>
<dbReference type="InterPro" id="IPR004279">
    <property type="entry name" value="Perilipin"/>
</dbReference>
<reference evidence="6" key="1">
    <citation type="submission" date="2025-08" db="UniProtKB">
        <authorList>
            <consortium name="RefSeq"/>
        </authorList>
    </citation>
    <scope>IDENTIFICATION</scope>
</reference>
<evidence type="ECO:0000256" key="4">
    <source>
        <dbReference type="SAM" id="MobiDB-lite"/>
    </source>
</evidence>
<comment type="subcellular location">
    <subcellularLocation>
        <location evidence="1">Lipid droplet</location>
    </subcellularLocation>
</comment>
<evidence type="ECO:0000256" key="2">
    <source>
        <dbReference type="ARBA" id="ARBA00006311"/>
    </source>
</evidence>
<keyword evidence="5" id="KW-1185">Reference proteome</keyword>
<comment type="similarity">
    <text evidence="2">Belongs to the perilipin family.</text>
</comment>
<dbReference type="GO" id="GO:0005811">
    <property type="term" value="C:lipid droplet"/>
    <property type="evidence" value="ECO:0007669"/>
    <property type="project" value="UniProtKB-SubCell"/>
</dbReference>
<gene>
    <name evidence="6" type="primary">LOC106750010</name>
</gene>
<dbReference type="PANTHER" id="PTHR14024:SF49">
    <property type="entry name" value="LIPID STORAGE DROPLETS SURFACE-BINDING PROTEIN 1"/>
    <property type="match status" value="1"/>
</dbReference>
<evidence type="ECO:0000313" key="5">
    <source>
        <dbReference type="Proteomes" id="UP000515204"/>
    </source>
</evidence>
<dbReference type="Proteomes" id="UP000515204">
    <property type="component" value="Unplaced"/>
</dbReference>
<dbReference type="Pfam" id="PF03036">
    <property type="entry name" value="Perilipin"/>
    <property type="match status" value="1"/>
</dbReference>